<dbReference type="Gene3D" id="3.40.190.10">
    <property type="entry name" value="Periplasmic binding protein-like II"/>
    <property type="match status" value="2"/>
</dbReference>
<proteinExistence type="inferred from homology"/>
<keyword evidence="4" id="KW-1185">Reference proteome</keyword>
<feature type="chain" id="PRO_5046547815" evidence="2">
    <location>
        <begin position="29"/>
        <end position="554"/>
    </location>
</feature>
<comment type="caution">
    <text evidence="3">The sequence shown here is derived from an EMBL/GenBank/DDBJ whole genome shotgun (WGS) entry which is preliminary data.</text>
</comment>
<dbReference type="Proteomes" id="UP001150259">
    <property type="component" value="Unassembled WGS sequence"/>
</dbReference>
<dbReference type="EMBL" id="JAPFQL010000057">
    <property type="protein sequence ID" value="MDC5698217.1"/>
    <property type="molecule type" value="Genomic_DNA"/>
</dbReference>
<organism evidence="3 4">
    <name type="scientific">Intrasporangium calvum</name>
    <dbReference type="NCBI Taxonomy" id="53358"/>
    <lineage>
        <taxon>Bacteria</taxon>
        <taxon>Bacillati</taxon>
        <taxon>Actinomycetota</taxon>
        <taxon>Actinomycetes</taxon>
        <taxon>Micrococcales</taxon>
        <taxon>Intrasporangiaceae</taxon>
        <taxon>Intrasporangium</taxon>
    </lineage>
</organism>
<evidence type="ECO:0000256" key="2">
    <source>
        <dbReference type="SAM" id="SignalP"/>
    </source>
</evidence>
<accession>A0ABT5GIZ5</accession>
<dbReference type="PROSITE" id="PS51318">
    <property type="entry name" value="TAT"/>
    <property type="match status" value="1"/>
</dbReference>
<dbReference type="SUPFAM" id="SSF53850">
    <property type="entry name" value="Periplasmic binding protein-like II"/>
    <property type="match status" value="1"/>
</dbReference>
<gene>
    <name evidence="3" type="ORF">OO014_13200</name>
</gene>
<dbReference type="PANTHER" id="PTHR43649">
    <property type="entry name" value="ARABINOSE-BINDING PROTEIN-RELATED"/>
    <property type="match status" value="1"/>
</dbReference>
<feature type="signal peptide" evidence="2">
    <location>
        <begin position="1"/>
        <end position="28"/>
    </location>
</feature>
<dbReference type="InterPro" id="IPR006311">
    <property type="entry name" value="TAT_signal"/>
</dbReference>
<comment type="similarity">
    <text evidence="1">Belongs to the bacterial solute-binding protein 1 family.</text>
</comment>
<reference evidence="3 4" key="1">
    <citation type="submission" date="2022-11" db="EMBL/GenBank/DDBJ databases">
        <title>Anaerobic phenanthrene biodegradation by a DNRA strain PheN6.</title>
        <authorList>
            <person name="Zhang Z."/>
        </authorList>
    </citation>
    <scope>NUCLEOTIDE SEQUENCE [LARGE SCALE GENOMIC DNA]</scope>
    <source>
        <strain evidence="3 4">PheN6</strain>
    </source>
</reference>
<name>A0ABT5GIZ5_9MICO</name>
<evidence type="ECO:0000313" key="4">
    <source>
        <dbReference type="Proteomes" id="UP001150259"/>
    </source>
</evidence>
<protein>
    <submittedName>
        <fullName evidence="3">Sugar ABC transporter substrate-binding protein</fullName>
    </submittedName>
</protein>
<keyword evidence="2" id="KW-0732">Signal</keyword>
<dbReference type="InterPro" id="IPR050490">
    <property type="entry name" value="Bact_solute-bd_prot1"/>
</dbReference>
<dbReference type="RefSeq" id="WP_272462790.1">
    <property type="nucleotide sequence ID" value="NZ_JAPFQL010000057.1"/>
</dbReference>
<sequence length="554" mass="59718">MSSSTNPHLSRRSLLGAFGLITAGVSLASCGSGSSGTGAAVGAGEGAAKSAALKLPTYKEFAGAAPDFPGSAEGLQAGYRKMPTPVASTTAPPLKGRVTALSQTFDTVAPGMKDNAYWQRLNAALGGELDMQIVIDDYPAKHATILASDDLPDLMWLPPNQGIPNVAPMLEAKFQDLTPYLSGDAVLEYPNLAALKPESWKTAIVNGKIWGAPIPSTPFGQVMHGNKTMWDQVGGLQCSSGAEFMEKVKELNDPARNVFALQPAYINVLHMVSQWFGVLVNWMATSDGTLVHRFETDQFKAALDFTSQLFRAGVFYPDANVPDISARLVNGTVAAEVNSGPHDSRKYWDLKPDAQTEILVPFAFEAGITPIYNMGYGTVGFTPFKKADEGKIRELLSLVNWLSAPFGTTEFLQKNYGTEGEDYTLDSEGNPVLNKSGLTNIPGVRSALNIMTSPENVLFFPGHADDVEYVHQQEQKLIAMGWRSATAGTFSDANTKYGPTATSAFYDKVVDIVTGRAKLSELDAAVARWKKDGGDRIRKEYEAVLPEDVRIFPI</sequence>
<evidence type="ECO:0000256" key="1">
    <source>
        <dbReference type="ARBA" id="ARBA00008520"/>
    </source>
</evidence>
<evidence type="ECO:0000313" key="3">
    <source>
        <dbReference type="EMBL" id="MDC5698217.1"/>
    </source>
</evidence>
<dbReference type="PANTHER" id="PTHR43649:SF31">
    <property type="entry name" value="SN-GLYCEROL-3-PHOSPHATE-BINDING PERIPLASMIC PROTEIN UGPB"/>
    <property type="match status" value="1"/>
</dbReference>